<sequence length="167" mass="19212">MRKFDSVSALHAHLKRSIIDTIQNQITNICIKVVQENVKKNVYDTYMPKGEYAYDRTFELLNSVTIDNLKIGTKFATFEIIMDTDKINAYNRNGAFGGVGWNAHADVSYTEDTSEYIPMWIEEGTSGSLWDRDGAHYMEKSYHKLDADIPKELAMALRREGWDVKVF</sequence>
<comment type="caution">
    <text evidence="1">The sequence shown here is derived from an EMBL/GenBank/DDBJ whole genome shotgun (WGS) entry which is preliminary data.</text>
</comment>
<dbReference type="EMBL" id="NUAN01000071">
    <property type="protein sequence ID" value="PEN97846.1"/>
    <property type="molecule type" value="Genomic_DNA"/>
</dbReference>
<evidence type="ECO:0000313" key="2">
    <source>
        <dbReference type="Proteomes" id="UP000220691"/>
    </source>
</evidence>
<evidence type="ECO:0000313" key="1">
    <source>
        <dbReference type="EMBL" id="PEN97846.1"/>
    </source>
</evidence>
<dbReference type="Proteomes" id="UP000220691">
    <property type="component" value="Unassembled WGS sequence"/>
</dbReference>
<reference evidence="1 2" key="1">
    <citation type="submission" date="2017-09" db="EMBL/GenBank/DDBJ databases">
        <title>Large-scale bioinformatics analysis of Bacillus genomes uncovers conserved roles of natural products in bacterial physiology.</title>
        <authorList>
            <consortium name="Agbiome Team Llc"/>
            <person name="Bleich R.M."/>
            <person name="Kirk G.J."/>
            <person name="Santa Maria K.C."/>
            <person name="Allen S.E."/>
            <person name="Farag S."/>
            <person name="Shank E.A."/>
            <person name="Bowers A."/>
        </authorList>
    </citation>
    <scope>NUCLEOTIDE SEQUENCE [LARGE SCALE GENOMIC DNA]</scope>
    <source>
        <strain evidence="1 2">AFS027647</strain>
    </source>
</reference>
<gene>
    <name evidence="1" type="ORF">CN553_12480</name>
</gene>
<protein>
    <submittedName>
        <fullName evidence="1">Uncharacterized protein</fullName>
    </submittedName>
</protein>
<accession>A0A9X6YMI9</accession>
<organism evidence="1 2">
    <name type="scientific">Bacillus cereus</name>
    <dbReference type="NCBI Taxonomy" id="1396"/>
    <lineage>
        <taxon>Bacteria</taxon>
        <taxon>Bacillati</taxon>
        <taxon>Bacillota</taxon>
        <taxon>Bacilli</taxon>
        <taxon>Bacillales</taxon>
        <taxon>Bacillaceae</taxon>
        <taxon>Bacillus</taxon>
        <taxon>Bacillus cereus group</taxon>
    </lineage>
</organism>
<name>A0A9X6YMI9_BACCE</name>
<dbReference type="AlphaFoldDB" id="A0A9X6YMI9"/>
<proteinExistence type="predicted"/>